<dbReference type="EMBL" id="ML995924">
    <property type="protein sequence ID" value="KAF2764412.1"/>
    <property type="molecule type" value="Genomic_DNA"/>
</dbReference>
<gene>
    <name evidence="1" type="ORF">EJ03DRAFT_331861</name>
</gene>
<reference evidence="1" key="1">
    <citation type="journal article" date="2020" name="Stud. Mycol.">
        <title>101 Dothideomycetes genomes: a test case for predicting lifestyles and emergence of pathogens.</title>
        <authorList>
            <person name="Haridas S."/>
            <person name="Albert R."/>
            <person name="Binder M."/>
            <person name="Bloem J."/>
            <person name="Labutti K."/>
            <person name="Salamov A."/>
            <person name="Andreopoulos B."/>
            <person name="Baker S."/>
            <person name="Barry K."/>
            <person name="Bills G."/>
            <person name="Bluhm B."/>
            <person name="Cannon C."/>
            <person name="Castanera R."/>
            <person name="Culley D."/>
            <person name="Daum C."/>
            <person name="Ezra D."/>
            <person name="Gonzalez J."/>
            <person name="Henrissat B."/>
            <person name="Kuo A."/>
            <person name="Liang C."/>
            <person name="Lipzen A."/>
            <person name="Lutzoni F."/>
            <person name="Magnuson J."/>
            <person name="Mondo S."/>
            <person name="Nolan M."/>
            <person name="Ohm R."/>
            <person name="Pangilinan J."/>
            <person name="Park H.-J."/>
            <person name="Ramirez L."/>
            <person name="Alfaro M."/>
            <person name="Sun H."/>
            <person name="Tritt A."/>
            <person name="Yoshinaga Y."/>
            <person name="Zwiers L.-H."/>
            <person name="Turgeon B."/>
            <person name="Goodwin S."/>
            <person name="Spatafora J."/>
            <person name="Crous P."/>
            <person name="Grigoriev I."/>
        </authorList>
    </citation>
    <scope>NUCLEOTIDE SEQUENCE</scope>
    <source>
        <strain evidence="1">CBS 116005</strain>
    </source>
</reference>
<dbReference type="Proteomes" id="UP000799436">
    <property type="component" value="Unassembled WGS sequence"/>
</dbReference>
<accession>A0A6G1KVR2</accession>
<name>A0A6G1KVR2_9PEZI</name>
<keyword evidence="2" id="KW-1185">Reference proteome</keyword>
<proteinExistence type="predicted"/>
<evidence type="ECO:0000313" key="2">
    <source>
        <dbReference type="Proteomes" id="UP000799436"/>
    </source>
</evidence>
<protein>
    <submittedName>
        <fullName evidence="1">Uncharacterized protein</fullName>
    </submittedName>
</protein>
<evidence type="ECO:0000313" key="1">
    <source>
        <dbReference type="EMBL" id="KAF2764412.1"/>
    </source>
</evidence>
<sequence>MHPLLVSPYTLNFFLHTLARFGPLRPDPVGPAASASERAPIGPCARQMLLTERTILHSTPDVHPHGRSRLDV</sequence>
<organism evidence="1 2">
    <name type="scientific">Teratosphaeria nubilosa</name>
    <dbReference type="NCBI Taxonomy" id="161662"/>
    <lineage>
        <taxon>Eukaryota</taxon>
        <taxon>Fungi</taxon>
        <taxon>Dikarya</taxon>
        <taxon>Ascomycota</taxon>
        <taxon>Pezizomycotina</taxon>
        <taxon>Dothideomycetes</taxon>
        <taxon>Dothideomycetidae</taxon>
        <taxon>Mycosphaerellales</taxon>
        <taxon>Teratosphaeriaceae</taxon>
        <taxon>Teratosphaeria</taxon>
    </lineage>
</organism>
<dbReference type="AlphaFoldDB" id="A0A6G1KVR2"/>